<organism evidence="9 10">
    <name type="scientific">Myroides indicus</name>
    <dbReference type="NCBI Taxonomy" id="1323422"/>
    <lineage>
        <taxon>Bacteria</taxon>
        <taxon>Pseudomonadati</taxon>
        <taxon>Bacteroidota</taxon>
        <taxon>Flavobacteriia</taxon>
        <taxon>Flavobacteriales</taxon>
        <taxon>Flavobacteriaceae</taxon>
        <taxon>Myroides</taxon>
    </lineage>
</organism>
<dbReference type="GO" id="GO:0000155">
    <property type="term" value="F:phosphorelay sensor kinase activity"/>
    <property type="evidence" value="ECO:0007669"/>
    <property type="project" value="InterPro"/>
</dbReference>
<sequence>MATRFKKSYKFAFKSAIIIAFFFFLVMTPLVLYFDGTPKWLYVVQGILMFFITFFILQYRTEYFIYKRIQKIYKNVTFLEHADIRAKAVTTDMKTLTEEIQKFAKSKKIEIESLQVREEYRREFLGNISHELKTPLFTIQSYLETLLDGAIEDLSVRDHYLERANRGVERLIYIVKDLDMISKLESGDLHLNFEVFDIVETVQNAFYLLEYKAKKRGISLIFDMKYAQPILVFGDKERIGQVITNLIDNSIKYGKEKGTTEVSIEDLVNQKLIVRITDNGEGIKKENIPRLFERFYRIDKSGSREIGGSGLGLSIVKHIVEAHDEHIYVESSYGYGSEFSFTLEKAPSA</sequence>
<dbReference type="GO" id="GO:0004721">
    <property type="term" value="F:phosphoprotein phosphatase activity"/>
    <property type="evidence" value="ECO:0007669"/>
    <property type="project" value="TreeGrafter"/>
</dbReference>
<dbReference type="InterPro" id="IPR004358">
    <property type="entry name" value="Sig_transdc_His_kin-like_C"/>
</dbReference>
<proteinExistence type="predicted"/>
<dbReference type="EMBL" id="SOAG01000024">
    <property type="protein sequence ID" value="TDS54627.1"/>
    <property type="molecule type" value="Genomic_DNA"/>
</dbReference>
<dbReference type="PRINTS" id="PR00344">
    <property type="entry name" value="BCTRLSENSOR"/>
</dbReference>
<dbReference type="PANTHER" id="PTHR45453">
    <property type="entry name" value="PHOSPHATE REGULON SENSOR PROTEIN PHOR"/>
    <property type="match status" value="1"/>
</dbReference>
<evidence type="ECO:0000256" key="6">
    <source>
        <dbReference type="ARBA" id="ARBA00023012"/>
    </source>
</evidence>
<evidence type="ECO:0000259" key="8">
    <source>
        <dbReference type="PROSITE" id="PS50109"/>
    </source>
</evidence>
<dbReference type="PROSITE" id="PS50109">
    <property type="entry name" value="HIS_KIN"/>
    <property type="match status" value="1"/>
</dbReference>
<comment type="caution">
    <text evidence="9">The sequence shown here is derived from an EMBL/GenBank/DDBJ whole genome shotgun (WGS) entry which is preliminary data.</text>
</comment>
<evidence type="ECO:0000313" key="9">
    <source>
        <dbReference type="EMBL" id="TDS54627.1"/>
    </source>
</evidence>
<dbReference type="InterPro" id="IPR036097">
    <property type="entry name" value="HisK_dim/P_sf"/>
</dbReference>
<dbReference type="Gene3D" id="1.10.287.130">
    <property type="match status" value="1"/>
</dbReference>
<feature type="domain" description="Histidine kinase" evidence="8">
    <location>
        <begin position="127"/>
        <end position="347"/>
    </location>
</feature>
<gene>
    <name evidence="9" type="ORF">C8P70_12423</name>
</gene>
<keyword evidence="6" id="KW-0902">Two-component regulatory system</keyword>
<dbReference type="FunFam" id="3.30.565.10:FF:000006">
    <property type="entry name" value="Sensor histidine kinase WalK"/>
    <property type="match status" value="1"/>
</dbReference>
<dbReference type="CDD" id="cd00082">
    <property type="entry name" value="HisKA"/>
    <property type="match status" value="1"/>
</dbReference>
<dbReference type="GO" id="GO:0016036">
    <property type="term" value="P:cellular response to phosphate starvation"/>
    <property type="evidence" value="ECO:0007669"/>
    <property type="project" value="TreeGrafter"/>
</dbReference>
<feature type="transmembrane region" description="Helical" evidence="7">
    <location>
        <begin position="12"/>
        <end position="34"/>
    </location>
</feature>
<dbReference type="OrthoDB" id="9813151at2"/>
<dbReference type="SMART" id="SM00388">
    <property type="entry name" value="HisKA"/>
    <property type="match status" value="1"/>
</dbReference>
<dbReference type="InterPro" id="IPR036890">
    <property type="entry name" value="HATPase_C_sf"/>
</dbReference>
<accession>A0A4R7EYC7</accession>
<keyword evidence="4" id="KW-0808">Transferase</keyword>
<comment type="catalytic activity">
    <reaction evidence="1">
        <text>ATP + protein L-histidine = ADP + protein N-phospho-L-histidine.</text>
        <dbReference type="EC" id="2.7.13.3"/>
    </reaction>
</comment>
<keyword evidence="5 9" id="KW-0418">Kinase</keyword>
<dbReference type="InterPro" id="IPR050351">
    <property type="entry name" value="BphY/WalK/GraS-like"/>
</dbReference>
<dbReference type="InterPro" id="IPR003661">
    <property type="entry name" value="HisK_dim/P_dom"/>
</dbReference>
<dbReference type="AlphaFoldDB" id="A0A4R7EYC7"/>
<dbReference type="InterPro" id="IPR005467">
    <property type="entry name" value="His_kinase_dom"/>
</dbReference>
<protein>
    <recommendedName>
        <fullName evidence="2">histidine kinase</fullName>
        <ecNumber evidence="2">2.7.13.3</ecNumber>
    </recommendedName>
</protein>
<dbReference type="EC" id="2.7.13.3" evidence="2"/>
<dbReference type="SMART" id="SM00387">
    <property type="entry name" value="HATPase_c"/>
    <property type="match status" value="1"/>
</dbReference>
<dbReference type="SUPFAM" id="SSF47384">
    <property type="entry name" value="Homodimeric domain of signal transducing histidine kinase"/>
    <property type="match status" value="1"/>
</dbReference>
<keyword evidence="7" id="KW-1133">Transmembrane helix</keyword>
<feature type="transmembrane region" description="Helical" evidence="7">
    <location>
        <begin position="40"/>
        <end position="59"/>
    </location>
</feature>
<keyword evidence="7" id="KW-0812">Transmembrane</keyword>
<name>A0A4R7EYC7_9FLAO</name>
<dbReference type="SUPFAM" id="SSF55874">
    <property type="entry name" value="ATPase domain of HSP90 chaperone/DNA topoisomerase II/histidine kinase"/>
    <property type="match status" value="1"/>
</dbReference>
<evidence type="ECO:0000256" key="5">
    <source>
        <dbReference type="ARBA" id="ARBA00022777"/>
    </source>
</evidence>
<dbReference type="CDD" id="cd00075">
    <property type="entry name" value="HATPase"/>
    <property type="match status" value="1"/>
</dbReference>
<evidence type="ECO:0000256" key="4">
    <source>
        <dbReference type="ARBA" id="ARBA00022679"/>
    </source>
</evidence>
<dbReference type="GO" id="GO:0005886">
    <property type="term" value="C:plasma membrane"/>
    <property type="evidence" value="ECO:0007669"/>
    <property type="project" value="TreeGrafter"/>
</dbReference>
<dbReference type="InterPro" id="IPR003594">
    <property type="entry name" value="HATPase_dom"/>
</dbReference>
<evidence type="ECO:0000256" key="1">
    <source>
        <dbReference type="ARBA" id="ARBA00000085"/>
    </source>
</evidence>
<reference evidence="9 10" key="1">
    <citation type="submission" date="2019-03" db="EMBL/GenBank/DDBJ databases">
        <title>Genomic Encyclopedia of Archaeal and Bacterial Type Strains, Phase II (KMG-II): from individual species to whole genera.</title>
        <authorList>
            <person name="Goeker M."/>
        </authorList>
    </citation>
    <scope>NUCLEOTIDE SEQUENCE [LARGE SCALE GENOMIC DNA]</scope>
    <source>
        <strain evidence="9 10">DSM 28213</strain>
    </source>
</reference>
<evidence type="ECO:0000256" key="2">
    <source>
        <dbReference type="ARBA" id="ARBA00012438"/>
    </source>
</evidence>
<dbReference type="Pfam" id="PF00512">
    <property type="entry name" value="HisKA"/>
    <property type="match status" value="1"/>
</dbReference>
<dbReference type="Pfam" id="PF02518">
    <property type="entry name" value="HATPase_c"/>
    <property type="match status" value="1"/>
</dbReference>
<evidence type="ECO:0000256" key="3">
    <source>
        <dbReference type="ARBA" id="ARBA00022553"/>
    </source>
</evidence>
<dbReference type="PANTHER" id="PTHR45453:SF1">
    <property type="entry name" value="PHOSPHATE REGULON SENSOR PROTEIN PHOR"/>
    <property type="match status" value="1"/>
</dbReference>
<dbReference type="Proteomes" id="UP000295215">
    <property type="component" value="Unassembled WGS sequence"/>
</dbReference>
<evidence type="ECO:0000256" key="7">
    <source>
        <dbReference type="SAM" id="Phobius"/>
    </source>
</evidence>
<keyword evidence="10" id="KW-1185">Reference proteome</keyword>
<keyword evidence="3" id="KW-0597">Phosphoprotein</keyword>
<evidence type="ECO:0000313" key="10">
    <source>
        <dbReference type="Proteomes" id="UP000295215"/>
    </source>
</evidence>
<dbReference type="Gene3D" id="3.30.565.10">
    <property type="entry name" value="Histidine kinase-like ATPase, C-terminal domain"/>
    <property type="match status" value="1"/>
</dbReference>
<keyword evidence="7" id="KW-0472">Membrane</keyword>
<dbReference type="RefSeq" id="WP_133713260.1">
    <property type="nucleotide sequence ID" value="NZ_SOAG01000024.1"/>
</dbReference>